<dbReference type="Proteomes" id="UP001179647">
    <property type="component" value="Chromosome"/>
</dbReference>
<dbReference type="KEGG" id="vie:OL234_04060"/>
<name>A0AAF0CWF1_9ENTE</name>
<dbReference type="InterPro" id="IPR039532">
    <property type="entry name" value="TetR_C_Firmicutes"/>
</dbReference>
<proteinExistence type="predicted"/>
<dbReference type="RefSeq" id="WP_275469881.1">
    <property type="nucleotide sequence ID" value="NZ_CP110232.1"/>
</dbReference>
<dbReference type="AlphaFoldDB" id="A0AAF0CWF1"/>
<keyword evidence="3" id="KW-1185">Reference proteome</keyword>
<gene>
    <name evidence="2" type="ORF">OL234_04060</name>
</gene>
<accession>A0AAF0CWF1</accession>
<dbReference type="Gene3D" id="1.10.357.10">
    <property type="entry name" value="Tetracycline Repressor, domain 2"/>
    <property type="match status" value="1"/>
</dbReference>
<sequence length="175" mass="20692">MATSLDTKNKIIKTFGQLATEQKVEKINIKEITEFCECNRQTFYYHFSCKSDLLSYFFQIETFGCLSKTQITQENWIGIVSEFLLKISTNKEMYYNILNFDREVFQKNFYEAFKSFFTKYFSGNRTAYNNEISYAEFLSYGFCGIVMDWILTKCKESLELMIVNVVSLVRSIEIK</sequence>
<evidence type="ECO:0000259" key="1">
    <source>
        <dbReference type="Pfam" id="PF14278"/>
    </source>
</evidence>
<reference evidence="2" key="1">
    <citation type="submission" date="2022-10" db="EMBL/GenBank/DDBJ databases">
        <title>Vagococcus sp. isolated from poultry meat.</title>
        <authorList>
            <person name="Johansson P."/>
            <person name="Bjorkroth J."/>
        </authorList>
    </citation>
    <scope>NUCLEOTIDE SEQUENCE</scope>
    <source>
        <strain evidence="2">STAA11</strain>
    </source>
</reference>
<dbReference type="SUPFAM" id="SSF46689">
    <property type="entry name" value="Homeodomain-like"/>
    <property type="match status" value="1"/>
</dbReference>
<evidence type="ECO:0000313" key="2">
    <source>
        <dbReference type="EMBL" id="WEG74082.1"/>
    </source>
</evidence>
<dbReference type="PANTHER" id="PTHR43479">
    <property type="entry name" value="ACREF/ENVCD OPERON REPRESSOR-RELATED"/>
    <property type="match status" value="1"/>
</dbReference>
<organism evidence="2 3">
    <name type="scientific">Vagococcus intermedius</name>
    <dbReference type="NCBI Taxonomy" id="2991418"/>
    <lineage>
        <taxon>Bacteria</taxon>
        <taxon>Bacillati</taxon>
        <taxon>Bacillota</taxon>
        <taxon>Bacilli</taxon>
        <taxon>Lactobacillales</taxon>
        <taxon>Enterococcaceae</taxon>
        <taxon>Vagococcus</taxon>
    </lineage>
</organism>
<evidence type="ECO:0000313" key="3">
    <source>
        <dbReference type="Proteomes" id="UP001179647"/>
    </source>
</evidence>
<dbReference type="InterPro" id="IPR050624">
    <property type="entry name" value="HTH-type_Tx_Regulator"/>
</dbReference>
<protein>
    <submittedName>
        <fullName evidence="2">TetR/AcrR family transcriptional regulator C-terminal domain-containing protein</fullName>
    </submittedName>
</protein>
<dbReference type="PANTHER" id="PTHR43479:SF7">
    <property type="entry name" value="TETR-FAMILY TRANSCRIPTIONAL REGULATOR"/>
    <property type="match status" value="1"/>
</dbReference>
<feature type="domain" description="Transcriptional regulator TetR C-terminal Firmicutes type" evidence="1">
    <location>
        <begin position="74"/>
        <end position="169"/>
    </location>
</feature>
<dbReference type="EMBL" id="CP110232">
    <property type="protein sequence ID" value="WEG74082.1"/>
    <property type="molecule type" value="Genomic_DNA"/>
</dbReference>
<dbReference type="InterPro" id="IPR009057">
    <property type="entry name" value="Homeodomain-like_sf"/>
</dbReference>
<dbReference type="Pfam" id="PF14278">
    <property type="entry name" value="TetR_C_8"/>
    <property type="match status" value="1"/>
</dbReference>